<dbReference type="InterPro" id="IPR036671">
    <property type="entry name" value="DPH_MB_sf"/>
</dbReference>
<dbReference type="SUPFAM" id="SSF46565">
    <property type="entry name" value="Chaperone J-domain"/>
    <property type="match status" value="1"/>
</dbReference>
<dbReference type="GO" id="GO:0005634">
    <property type="term" value="C:nucleus"/>
    <property type="evidence" value="ECO:0007669"/>
    <property type="project" value="UniProtKB-SubCell"/>
</dbReference>
<dbReference type="PROSITE" id="PS51074">
    <property type="entry name" value="DPH_MB"/>
    <property type="match status" value="1"/>
</dbReference>
<dbReference type="Pfam" id="PF00226">
    <property type="entry name" value="DnaJ"/>
    <property type="match status" value="1"/>
</dbReference>
<dbReference type="InterPro" id="IPR007872">
    <property type="entry name" value="DPH_MB_dom"/>
</dbReference>
<keyword evidence="7" id="KW-0408">Iron</keyword>
<evidence type="ECO:0000259" key="9">
    <source>
        <dbReference type="PROSITE" id="PS50076"/>
    </source>
</evidence>
<dbReference type="PROSITE" id="PS50076">
    <property type="entry name" value="DNAJ_2"/>
    <property type="match status" value="1"/>
</dbReference>
<feature type="domain" description="J" evidence="9">
    <location>
        <begin position="7"/>
        <end position="76"/>
    </location>
</feature>
<dbReference type="CDD" id="cd06257">
    <property type="entry name" value="DnaJ"/>
    <property type="match status" value="1"/>
</dbReference>
<keyword evidence="6" id="KW-0479">Metal-binding</keyword>
<keyword evidence="8" id="KW-0539">Nucleus</keyword>
<dbReference type="InterPro" id="IPR036869">
    <property type="entry name" value="J_dom_sf"/>
</dbReference>
<dbReference type="Gene3D" id="1.10.287.110">
    <property type="entry name" value="DnaJ domain"/>
    <property type="match status" value="1"/>
</dbReference>
<comment type="subcellular location">
    <subcellularLocation>
        <location evidence="3">Cytoplasm</location>
    </subcellularLocation>
    <subcellularLocation>
        <location evidence="2">Nucleus</location>
    </subcellularLocation>
</comment>
<evidence type="ECO:0000259" key="10">
    <source>
        <dbReference type="PROSITE" id="PS51074"/>
    </source>
</evidence>
<reference evidence="11" key="1">
    <citation type="submission" date="2021-01" db="EMBL/GenBank/DDBJ databases">
        <authorList>
            <person name="Kaushik A."/>
        </authorList>
    </citation>
    <scope>NUCLEOTIDE SEQUENCE</scope>
    <source>
        <strain evidence="11">AG6-10EEA</strain>
    </source>
</reference>
<dbReference type="Pfam" id="PF05207">
    <property type="entry name" value="Zn_ribbon_CSL"/>
    <property type="match status" value="1"/>
</dbReference>
<dbReference type="PANTHER" id="PTHR21454:SF49">
    <property type="entry name" value="RE24848P"/>
    <property type="match status" value="1"/>
</dbReference>
<evidence type="ECO:0000256" key="5">
    <source>
        <dbReference type="ARBA" id="ARBA00021797"/>
    </source>
</evidence>
<dbReference type="InterPro" id="IPR044248">
    <property type="entry name" value="DPH3/4-like"/>
</dbReference>
<dbReference type="Gene3D" id="3.10.660.10">
    <property type="entry name" value="DPH Zinc finger"/>
    <property type="match status" value="1"/>
</dbReference>
<dbReference type="SUPFAM" id="SSF144217">
    <property type="entry name" value="CSL zinc finger"/>
    <property type="match status" value="1"/>
</dbReference>
<comment type="caution">
    <text evidence="11">The sequence shown here is derived from an EMBL/GenBank/DDBJ whole genome shotgun (WGS) entry which is preliminary data.</text>
</comment>
<proteinExistence type="inferred from homology"/>
<dbReference type="Proteomes" id="UP000663853">
    <property type="component" value="Unassembled WGS sequence"/>
</dbReference>
<dbReference type="EMBL" id="CAJMXA010004153">
    <property type="protein sequence ID" value="CAE6535986.1"/>
    <property type="molecule type" value="Genomic_DNA"/>
</dbReference>
<evidence type="ECO:0000256" key="4">
    <source>
        <dbReference type="ARBA" id="ARBA00006169"/>
    </source>
</evidence>
<evidence type="ECO:0000256" key="7">
    <source>
        <dbReference type="ARBA" id="ARBA00023004"/>
    </source>
</evidence>
<dbReference type="GO" id="GO:0017183">
    <property type="term" value="P:protein histidyl modification to diphthamide"/>
    <property type="evidence" value="ECO:0007669"/>
    <property type="project" value="UniProtKB-UniPathway"/>
</dbReference>
<dbReference type="SMART" id="SM00271">
    <property type="entry name" value="DnaJ"/>
    <property type="match status" value="1"/>
</dbReference>
<evidence type="ECO:0000313" key="11">
    <source>
        <dbReference type="EMBL" id="CAE6535986.1"/>
    </source>
</evidence>
<evidence type="ECO:0000256" key="2">
    <source>
        <dbReference type="ARBA" id="ARBA00004123"/>
    </source>
</evidence>
<dbReference type="AlphaFoldDB" id="A0A8H3HUA7"/>
<comment type="function">
    <text evidence="1">Required for the first step of diphthamide biosynthesis, the transfer of 3-amino-3-carboxypropyl from S-adenosyl-L-methionine to a histidine residue. Diphthamide is a post-translational modification of histidine which occurs in elongation factor 2.</text>
</comment>
<evidence type="ECO:0000313" key="12">
    <source>
        <dbReference type="Proteomes" id="UP000663853"/>
    </source>
</evidence>
<organism evidence="11 12">
    <name type="scientific">Rhizoctonia solani</name>
    <dbReference type="NCBI Taxonomy" id="456999"/>
    <lineage>
        <taxon>Eukaryota</taxon>
        <taxon>Fungi</taxon>
        <taxon>Dikarya</taxon>
        <taxon>Basidiomycota</taxon>
        <taxon>Agaricomycotina</taxon>
        <taxon>Agaricomycetes</taxon>
        <taxon>Cantharellales</taxon>
        <taxon>Ceratobasidiaceae</taxon>
        <taxon>Rhizoctonia</taxon>
    </lineage>
</organism>
<dbReference type="InterPro" id="IPR001623">
    <property type="entry name" value="DnaJ_domain"/>
</dbReference>
<comment type="similarity">
    <text evidence="4">Belongs to the DPH4 family.</text>
</comment>
<dbReference type="GO" id="GO:0005737">
    <property type="term" value="C:cytoplasm"/>
    <property type="evidence" value="ECO:0007669"/>
    <property type="project" value="UniProtKB-SubCell"/>
</dbReference>
<evidence type="ECO:0000256" key="1">
    <source>
        <dbReference type="ARBA" id="ARBA00003474"/>
    </source>
</evidence>
<dbReference type="GO" id="GO:0046872">
    <property type="term" value="F:metal ion binding"/>
    <property type="evidence" value="ECO:0007669"/>
    <property type="project" value="UniProtKB-KW"/>
</dbReference>
<protein>
    <recommendedName>
        <fullName evidence="5">Diphthamide biosynthesis protein 4</fullName>
    </recommendedName>
</protein>
<dbReference type="PRINTS" id="PR00625">
    <property type="entry name" value="JDOMAIN"/>
</dbReference>
<dbReference type="PANTHER" id="PTHR21454">
    <property type="entry name" value="DPH3 HOMOLOG-RELATED"/>
    <property type="match status" value="1"/>
</dbReference>
<evidence type="ECO:0000256" key="6">
    <source>
        <dbReference type="ARBA" id="ARBA00022723"/>
    </source>
</evidence>
<feature type="domain" description="DPH-type MB" evidence="10">
    <location>
        <begin position="92"/>
        <end position="154"/>
    </location>
</feature>
<name>A0A8H3HUA7_9AGAM</name>
<accession>A0A8H3HUA7</accession>
<dbReference type="UniPathway" id="UPA00559"/>
<sequence>MLMESTDHYSVLGLLRNATAAEIRQAYRAALLRAHPDKQVRIYQESDSVGAVILQIQDAYRTLSDPALRREYDQLLKQGGGRVALTKVAQRPANEVSLDEFTEEELPGSDGESSKWVYPCRCGNQFVIVEEELERGVHYIGCTGCSEVVWVGYEAVDIVSDDESSGPINSS</sequence>
<evidence type="ECO:0000256" key="8">
    <source>
        <dbReference type="ARBA" id="ARBA00023242"/>
    </source>
</evidence>
<evidence type="ECO:0000256" key="3">
    <source>
        <dbReference type="ARBA" id="ARBA00004496"/>
    </source>
</evidence>
<gene>
    <name evidence="11" type="ORF">RDB_LOCUS179124</name>
</gene>